<proteinExistence type="inferred from homology"/>
<keyword evidence="5" id="KW-0762">Sugar transport</keyword>
<comment type="caution">
    <text evidence="6">The sequence shown here is derived from an EMBL/GenBank/DDBJ whole genome shotgun (WGS) entry which is preliminary data.</text>
</comment>
<feature type="transmembrane region" description="Helical" evidence="5">
    <location>
        <begin position="96"/>
        <end position="114"/>
    </location>
</feature>
<keyword evidence="3 5" id="KW-1133">Transmembrane helix</keyword>
<evidence type="ECO:0000256" key="4">
    <source>
        <dbReference type="ARBA" id="ARBA00023136"/>
    </source>
</evidence>
<keyword evidence="5" id="KW-0333">Golgi apparatus</keyword>
<keyword evidence="5" id="KW-0256">Endoplasmic reticulum</keyword>
<dbReference type="GO" id="GO:0005789">
    <property type="term" value="C:endoplasmic reticulum membrane"/>
    <property type="evidence" value="ECO:0007669"/>
    <property type="project" value="UniProtKB-SubCell"/>
</dbReference>
<dbReference type="GO" id="GO:0030659">
    <property type="term" value="C:cytoplasmic vesicle membrane"/>
    <property type="evidence" value="ECO:0007669"/>
    <property type="project" value="UniProtKB-SubCell"/>
</dbReference>
<protein>
    <recommendedName>
        <fullName evidence="5">GDP-mannose transporter</fullName>
        <shortName evidence="5">GMT</shortName>
    </recommendedName>
</protein>
<gene>
    <name evidence="6" type="ORF">DM01DRAFT_1380945</name>
</gene>
<dbReference type="InterPro" id="IPR050186">
    <property type="entry name" value="TPT_transporter"/>
</dbReference>
<keyword evidence="5" id="KW-0968">Cytoplasmic vesicle</keyword>
<reference evidence="6 7" key="1">
    <citation type="submission" date="2016-07" db="EMBL/GenBank/DDBJ databases">
        <title>Pervasive Adenine N6-methylation of Active Genes in Fungi.</title>
        <authorList>
            <consortium name="DOE Joint Genome Institute"/>
            <person name="Mondo S.J."/>
            <person name="Dannebaum R.O."/>
            <person name="Kuo R.C."/>
            <person name="Labutti K."/>
            <person name="Haridas S."/>
            <person name="Kuo A."/>
            <person name="Salamov A."/>
            <person name="Ahrendt S.R."/>
            <person name="Lipzen A."/>
            <person name="Sullivan W."/>
            <person name="Andreopoulos W.B."/>
            <person name="Clum A."/>
            <person name="Lindquist E."/>
            <person name="Daum C."/>
            <person name="Ramamoorthy G.K."/>
            <person name="Gryganskyi A."/>
            <person name="Culley D."/>
            <person name="Magnuson J.K."/>
            <person name="James T.Y."/>
            <person name="O'Malley M.A."/>
            <person name="Stajich J.E."/>
            <person name="Spatafora J.W."/>
            <person name="Visel A."/>
            <person name="Grigoriev I.V."/>
        </authorList>
    </citation>
    <scope>NUCLEOTIDE SEQUENCE [LARGE SCALE GENOMIC DNA]</scope>
    <source>
        <strain evidence="6 7">NRRL 3301</strain>
    </source>
</reference>
<evidence type="ECO:0000256" key="2">
    <source>
        <dbReference type="ARBA" id="ARBA00022692"/>
    </source>
</evidence>
<keyword evidence="7" id="KW-1185">Reference proteome</keyword>
<comment type="subunit">
    <text evidence="5">Homooligomer.</text>
</comment>
<dbReference type="OrthoDB" id="5547497at2759"/>
<comment type="subcellular location">
    <subcellularLocation>
        <location evidence="5">Golgi apparatus membrane</location>
        <topology evidence="5">Multi-pass membrane protein</topology>
    </subcellularLocation>
    <subcellularLocation>
        <location evidence="5">Cytoplasmic vesicle membrane</location>
        <topology evidence="5">Multi-pass membrane protein</topology>
    </subcellularLocation>
    <subcellularLocation>
        <location evidence="5">Endoplasmic reticulum membrane</location>
        <topology evidence="5">Multi-pass membrane protein</topology>
    </subcellularLocation>
    <subcellularLocation>
        <location evidence="1">Membrane</location>
        <topology evidence="1">Multi-pass membrane protein</topology>
    </subcellularLocation>
</comment>
<evidence type="ECO:0000256" key="3">
    <source>
        <dbReference type="ARBA" id="ARBA00022989"/>
    </source>
</evidence>
<feature type="transmembrane region" description="Helical" evidence="5">
    <location>
        <begin position="57"/>
        <end position="75"/>
    </location>
</feature>
<dbReference type="GO" id="GO:0000139">
    <property type="term" value="C:Golgi membrane"/>
    <property type="evidence" value="ECO:0007669"/>
    <property type="project" value="UniProtKB-SubCell"/>
</dbReference>
<dbReference type="Proteomes" id="UP000242146">
    <property type="component" value="Unassembled WGS sequence"/>
</dbReference>
<organism evidence="6 7">
    <name type="scientific">Hesseltinella vesiculosa</name>
    <dbReference type="NCBI Taxonomy" id="101127"/>
    <lineage>
        <taxon>Eukaryota</taxon>
        <taxon>Fungi</taxon>
        <taxon>Fungi incertae sedis</taxon>
        <taxon>Mucoromycota</taxon>
        <taxon>Mucoromycotina</taxon>
        <taxon>Mucoromycetes</taxon>
        <taxon>Mucorales</taxon>
        <taxon>Cunninghamellaceae</taxon>
        <taxon>Hesseltinella</taxon>
    </lineage>
</organism>
<accession>A0A1X2GT36</accession>
<comment type="similarity">
    <text evidence="5">Belongs to the TPT transporter family. SLC35D subfamily.</text>
</comment>
<dbReference type="AlphaFoldDB" id="A0A1X2GT36"/>
<dbReference type="PANTHER" id="PTHR11132">
    <property type="entry name" value="SOLUTE CARRIER FAMILY 35"/>
    <property type="match status" value="1"/>
</dbReference>
<evidence type="ECO:0000256" key="5">
    <source>
        <dbReference type="RuleBase" id="RU367097"/>
    </source>
</evidence>
<sequence length="334" mass="37902">MSLHSPDLPLPTTVHAVRRNDNLVHLITNTYVIFAVFATLLSKYISTVSEYKFPYPYTTTLMQVAIGYVLVHLWQSRMRWSEPRRLRRPRSSPWRLVLPVSLMYIVLVVFDPYFTTHVPSTLYIPLKAFSIPVMYTWSQWSRSRGMIDAGNWVSLGCLIQFLGAWLIDPIHSMQWGVLCRGMAYAVFTAAYGSAVQKALLDLHYDMTTFLSRFLRLTCLLLIPVSIFSGELYAVLTSVLFLDEPAFWLHQVIGALLGLTLHILMLLVIKYASAMAFVVAVTAKICLQPLVTAFFFGQPIDFYDLICLVVSLTGAASYFIKKPRSGKPFDSVYSL</sequence>
<keyword evidence="4 5" id="KW-0472">Membrane</keyword>
<comment type="function">
    <text evidence="5">Involved in the import of GDP-mannose from the cytoplasm into the Golgi lumen.</text>
</comment>
<evidence type="ECO:0000313" key="6">
    <source>
        <dbReference type="EMBL" id="ORX60666.1"/>
    </source>
</evidence>
<feature type="transmembrane region" description="Helical" evidence="5">
    <location>
        <begin position="213"/>
        <end position="235"/>
    </location>
</feature>
<name>A0A1X2GT36_9FUNG</name>
<evidence type="ECO:0000256" key="1">
    <source>
        <dbReference type="ARBA" id="ARBA00004141"/>
    </source>
</evidence>
<feature type="transmembrane region" description="Helical" evidence="5">
    <location>
        <begin position="120"/>
        <end position="137"/>
    </location>
</feature>
<evidence type="ECO:0000313" key="7">
    <source>
        <dbReference type="Proteomes" id="UP000242146"/>
    </source>
</evidence>
<keyword evidence="2 5" id="KW-0812">Transmembrane</keyword>
<feature type="transmembrane region" description="Helical" evidence="5">
    <location>
        <begin position="23"/>
        <end position="45"/>
    </location>
</feature>
<feature type="transmembrane region" description="Helical" evidence="5">
    <location>
        <begin position="149"/>
        <end position="167"/>
    </location>
</feature>
<feature type="transmembrane region" description="Helical" evidence="5">
    <location>
        <begin position="275"/>
        <end position="295"/>
    </location>
</feature>
<keyword evidence="5" id="KW-0813">Transport</keyword>
<feature type="transmembrane region" description="Helical" evidence="5">
    <location>
        <begin position="247"/>
        <end position="268"/>
    </location>
</feature>
<feature type="transmembrane region" description="Helical" evidence="5">
    <location>
        <begin position="301"/>
        <end position="319"/>
    </location>
</feature>
<dbReference type="EMBL" id="MCGT01000004">
    <property type="protein sequence ID" value="ORX60666.1"/>
    <property type="molecule type" value="Genomic_DNA"/>
</dbReference>